<keyword evidence="6 7" id="KW-0456">Lyase</keyword>
<dbReference type="InterPro" id="IPR018297">
    <property type="entry name" value="A/G_cyclase_CS"/>
</dbReference>
<comment type="similarity">
    <text evidence="7">Belongs to the adenylyl cyclase class-4/guanylyl cyclase family.</text>
</comment>
<evidence type="ECO:0000256" key="7">
    <source>
        <dbReference type="RuleBase" id="RU000405"/>
    </source>
</evidence>
<feature type="region of interest" description="Disordered" evidence="8">
    <location>
        <begin position="244"/>
        <end position="299"/>
    </location>
</feature>
<evidence type="ECO:0000259" key="9">
    <source>
        <dbReference type="PROSITE" id="PS50125"/>
    </source>
</evidence>
<feature type="domain" description="Guanylate cyclase" evidence="9">
    <location>
        <begin position="1"/>
        <end position="79"/>
    </location>
</feature>
<proteinExistence type="inferred from homology"/>
<organism evidence="10 11">
    <name type="scientific">Lymnaea stagnalis</name>
    <name type="common">Great pond snail</name>
    <name type="synonym">Helix stagnalis</name>
    <dbReference type="NCBI Taxonomy" id="6523"/>
    <lineage>
        <taxon>Eukaryota</taxon>
        <taxon>Metazoa</taxon>
        <taxon>Spiralia</taxon>
        <taxon>Lophotrochozoa</taxon>
        <taxon>Mollusca</taxon>
        <taxon>Gastropoda</taxon>
        <taxon>Heterobranchia</taxon>
        <taxon>Euthyneura</taxon>
        <taxon>Panpulmonata</taxon>
        <taxon>Hygrophila</taxon>
        <taxon>Lymnaeoidea</taxon>
        <taxon>Lymnaeidae</taxon>
        <taxon>Lymnaea</taxon>
    </lineage>
</organism>
<comment type="subcellular location">
    <subcellularLocation>
        <location evidence="1">Membrane</location>
    </subcellularLocation>
</comment>
<keyword evidence="11" id="KW-1185">Reference proteome</keyword>
<reference evidence="10 11" key="1">
    <citation type="submission" date="2024-04" db="EMBL/GenBank/DDBJ databases">
        <authorList>
            <consortium name="Genoscope - CEA"/>
            <person name="William W."/>
        </authorList>
    </citation>
    <scope>NUCLEOTIDE SEQUENCE [LARGE SCALE GENOMIC DNA]</scope>
</reference>
<evidence type="ECO:0000313" key="11">
    <source>
        <dbReference type="Proteomes" id="UP001497497"/>
    </source>
</evidence>
<evidence type="ECO:0000256" key="5">
    <source>
        <dbReference type="ARBA" id="ARBA00023136"/>
    </source>
</evidence>
<dbReference type="PROSITE" id="PS50125">
    <property type="entry name" value="GUANYLATE_CYCLASE_2"/>
    <property type="match status" value="1"/>
</dbReference>
<dbReference type="EMBL" id="CAXITT010000796">
    <property type="protein sequence ID" value="CAL1546286.1"/>
    <property type="molecule type" value="Genomic_DNA"/>
</dbReference>
<dbReference type="PANTHER" id="PTHR11920:SF335">
    <property type="entry name" value="GUANYLATE CYCLASE"/>
    <property type="match status" value="1"/>
</dbReference>
<dbReference type="GO" id="GO:0004383">
    <property type="term" value="F:guanylate cyclase activity"/>
    <property type="evidence" value="ECO:0007669"/>
    <property type="project" value="TreeGrafter"/>
</dbReference>
<evidence type="ECO:0000256" key="1">
    <source>
        <dbReference type="ARBA" id="ARBA00004370"/>
    </source>
</evidence>
<name>A0AAV2IH02_LYMST</name>
<dbReference type="InterPro" id="IPR001054">
    <property type="entry name" value="A/G_cyclase"/>
</dbReference>
<keyword evidence="5" id="KW-0472">Membrane</keyword>
<gene>
    <name evidence="10" type="ORF">GSLYS_00019663001</name>
</gene>
<dbReference type="InterPro" id="IPR050401">
    <property type="entry name" value="Cyclic_nucleotide_synthase"/>
</dbReference>
<dbReference type="PROSITE" id="PS00452">
    <property type="entry name" value="GUANYLATE_CYCLASE_1"/>
    <property type="match status" value="1"/>
</dbReference>
<dbReference type="GO" id="GO:0001653">
    <property type="term" value="F:peptide receptor activity"/>
    <property type="evidence" value="ECO:0007669"/>
    <property type="project" value="TreeGrafter"/>
</dbReference>
<dbReference type="GO" id="GO:0035556">
    <property type="term" value="P:intracellular signal transduction"/>
    <property type="evidence" value="ECO:0007669"/>
    <property type="project" value="InterPro"/>
</dbReference>
<evidence type="ECO:0000256" key="6">
    <source>
        <dbReference type="ARBA" id="ARBA00023239"/>
    </source>
</evidence>
<feature type="region of interest" description="Disordered" evidence="8">
    <location>
        <begin position="184"/>
        <end position="203"/>
    </location>
</feature>
<dbReference type="GO" id="GO:0005886">
    <property type="term" value="C:plasma membrane"/>
    <property type="evidence" value="ECO:0007669"/>
    <property type="project" value="TreeGrafter"/>
</dbReference>
<feature type="compositionally biased region" description="Polar residues" evidence="8">
    <location>
        <begin position="267"/>
        <end position="278"/>
    </location>
</feature>
<sequence>MCVSGCPKRNGARHAGEIANMALDLISAVTHFSIRHKPDERLNLRVGLHTGPCAAGVVGRTMPRYCLFGDTVNMASRMESTGKALNIHMSGQMKDALDDLDWGFLMVERGFIEVKGKGLQKTFWLAGKRNYKKPLPETLVLLQKSLEDGGPAASPSYCTLSVGDSMFSALRKTSITVSNITVENSPYTSDSEDNGSTERFRPNLRSASAVLNTPSDTSSKRRHGTVAPVDMITDQEVKSWPTVTAQVKDDYDSTGDDREDGGHDIRLNTSNMHTTFLTLSDDDGNTEESHEGHSSTSNQAIITDQSVAQYDAQEFSSNQSIVLGGHELPVDRPSRRVRRKHDIRLSTSDSKKIPRIEIT</sequence>
<feature type="compositionally biased region" description="Basic and acidic residues" evidence="8">
    <location>
        <begin position="349"/>
        <end position="359"/>
    </location>
</feature>
<keyword evidence="4" id="KW-1133">Transmembrane helix</keyword>
<feature type="region of interest" description="Disordered" evidence="8">
    <location>
        <begin position="332"/>
        <end position="359"/>
    </location>
</feature>
<dbReference type="InterPro" id="IPR029787">
    <property type="entry name" value="Nucleotide_cyclase"/>
</dbReference>
<dbReference type="GO" id="GO:0004016">
    <property type="term" value="F:adenylate cyclase activity"/>
    <property type="evidence" value="ECO:0007669"/>
    <property type="project" value="TreeGrafter"/>
</dbReference>
<dbReference type="GO" id="GO:0007168">
    <property type="term" value="P:receptor guanylyl cyclase signaling pathway"/>
    <property type="evidence" value="ECO:0007669"/>
    <property type="project" value="TreeGrafter"/>
</dbReference>
<dbReference type="AlphaFoldDB" id="A0AAV2IH02"/>
<evidence type="ECO:0000256" key="2">
    <source>
        <dbReference type="ARBA" id="ARBA00022692"/>
    </source>
</evidence>
<dbReference type="CDD" id="cd07302">
    <property type="entry name" value="CHD"/>
    <property type="match status" value="1"/>
</dbReference>
<dbReference type="GO" id="GO:0000166">
    <property type="term" value="F:nucleotide binding"/>
    <property type="evidence" value="ECO:0007669"/>
    <property type="project" value="UniProtKB-KW"/>
</dbReference>
<protein>
    <recommendedName>
        <fullName evidence="9">Guanylate cyclase domain-containing protein</fullName>
    </recommendedName>
</protein>
<keyword evidence="3" id="KW-0547">Nucleotide-binding</keyword>
<evidence type="ECO:0000256" key="8">
    <source>
        <dbReference type="SAM" id="MobiDB-lite"/>
    </source>
</evidence>
<evidence type="ECO:0000256" key="3">
    <source>
        <dbReference type="ARBA" id="ARBA00022741"/>
    </source>
</evidence>
<dbReference type="Proteomes" id="UP001497497">
    <property type="component" value="Unassembled WGS sequence"/>
</dbReference>
<evidence type="ECO:0000256" key="4">
    <source>
        <dbReference type="ARBA" id="ARBA00022989"/>
    </source>
</evidence>
<accession>A0AAV2IH02</accession>
<comment type="caution">
    <text evidence="10">The sequence shown here is derived from an EMBL/GenBank/DDBJ whole genome shotgun (WGS) entry which is preliminary data.</text>
</comment>
<keyword evidence="2" id="KW-0812">Transmembrane</keyword>
<dbReference type="SUPFAM" id="SSF55073">
    <property type="entry name" value="Nucleotide cyclase"/>
    <property type="match status" value="1"/>
</dbReference>
<dbReference type="SMART" id="SM00044">
    <property type="entry name" value="CYCc"/>
    <property type="match status" value="1"/>
</dbReference>
<dbReference type="PANTHER" id="PTHR11920">
    <property type="entry name" value="GUANYLYL CYCLASE"/>
    <property type="match status" value="1"/>
</dbReference>
<dbReference type="Gene3D" id="3.30.70.1230">
    <property type="entry name" value="Nucleotide cyclase"/>
    <property type="match status" value="1"/>
</dbReference>
<dbReference type="Pfam" id="PF00211">
    <property type="entry name" value="Guanylate_cyc"/>
    <property type="match status" value="1"/>
</dbReference>
<evidence type="ECO:0000313" key="10">
    <source>
        <dbReference type="EMBL" id="CAL1546286.1"/>
    </source>
</evidence>